<dbReference type="GO" id="GO:0098797">
    <property type="term" value="C:plasma membrane protein complex"/>
    <property type="evidence" value="ECO:0007669"/>
    <property type="project" value="TreeGrafter"/>
</dbReference>
<evidence type="ECO:0000256" key="6">
    <source>
        <dbReference type="ARBA" id="ARBA00022692"/>
    </source>
</evidence>
<feature type="region of interest" description="Disordered" evidence="10">
    <location>
        <begin position="70"/>
        <end position="126"/>
    </location>
</feature>
<evidence type="ECO:0000256" key="2">
    <source>
        <dbReference type="ARBA" id="ARBA00006555"/>
    </source>
</evidence>
<evidence type="ECO:0000256" key="3">
    <source>
        <dbReference type="ARBA" id="ARBA00022448"/>
    </source>
</evidence>
<evidence type="ECO:0000256" key="8">
    <source>
        <dbReference type="ARBA" id="ARBA00022989"/>
    </source>
</evidence>
<dbReference type="GO" id="GO:0055085">
    <property type="term" value="P:transmembrane transport"/>
    <property type="evidence" value="ECO:0007669"/>
    <property type="project" value="InterPro"/>
</dbReference>
<protein>
    <submittedName>
        <fullName evidence="13">Protein TonB</fullName>
    </submittedName>
</protein>
<organism evidence="13 14">
    <name type="scientific">Methylobacillus rhizosphaerae</name>
    <dbReference type="NCBI Taxonomy" id="551994"/>
    <lineage>
        <taxon>Bacteria</taxon>
        <taxon>Pseudomonadati</taxon>
        <taxon>Pseudomonadota</taxon>
        <taxon>Betaproteobacteria</taxon>
        <taxon>Nitrosomonadales</taxon>
        <taxon>Methylophilaceae</taxon>
        <taxon>Methylobacillus</taxon>
    </lineage>
</organism>
<dbReference type="InterPro" id="IPR037682">
    <property type="entry name" value="TonB_C"/>
</dbReference>
<sequence length="317" mass="35441">MSLGRLKSMKLLGWALLVSAVFHFILILSVNFEVTDLKTFKDHLSPLEVVLVNAKTESKPIKADALAQANLDRGGNTDQERQMKTALPPPTKKKTEVSSKPAAEASAASRPEQQKQEQPAQQDKVAELEKQAQELMTQIQAQKKLESAPSQSATAATPNQGQQQDVPKNLNARDLVASSMDIARLEAQIAKQQDEYQKRPRRKELGGRTEEYRFATYVEAWRQKVEKIGNLNYPEAAKEQKLYGKLQLSVDIKADGSIEKIQITRSSGHKVLDEAAKRIVELAAPYAAFPEDIRKEYDIIGITRTWTFTKEDSLATQ</sequence>
<feature type="region of interest" description="Disordered" evidence="10">
    <location>
        <begin position="141"/>
        <end position="168"/>
    </location>
</feature>
<dbReference type="GO" id="GO:0015031">
    <property type="term" value="P:protein transport"/>
    <property type="evidence" value="ECO:0007669"/>
    <property type="project" value="UniProtKB-KW"/>
</dbReference>
<feature type="compositionally biased region" description="Low complexity" evidence="10">
    <location>
        <begin position="98"/>
        <end position="122"/>
    </location>
</feature>
<gene>
    <name evidence="13" type="ORF">SAMN05192560_0115</name>
</gene>
<dbReference type="Pfam" id="PF03544">
    <property type="entry name" value="TonB_C"/>
    <property type="match status" value="1"/>
</dbReference>
<accession>A0A238XRU4</accession>
<evidence type="ECO:0000256" key="9">
    <source>
        <dbReference type="ARBA" id="ARBA00023136"/>
    </source>
</evidence>
<dbReference type="EMBL" id="FZOA01000001">
    <property type="protein sequence ID" value="SNR61231.1"/>
    <property type="molecule type" value="Genomic_DNA"/>
</dbReference>
<dbReference type="RefSeq" id="WP_245834989.1">
    <property type="nucleotide sequence ID" value="NZ_FZOA01000001.1"/>
</dbReference>
<dbReference type="InterPro" id="IPR051045">
    <property type="entry name" value="TonB-dependent_transducer"/>
</dbReference>
<dbReference type="SUPFAM" id="SSF74653">
    <property type="entry name" value="TolA/TonB C-terminal domain"/>
    <property type="match status" value="1"/>
</dbReference>
<comment type="subcellular location">
    <subcellularLocation>
        <location evidence="1">Cell inner membrane</location>
        <topology evidence="1">Single-pass membrane protein</topology>
        <orientation evidence="1">Periplasmic side</orientation>
    </subcellularLocation>
</comment>
<keyword evidence="6 11" id="KW-0812">Transmembrane</keyword>
<reference evidence="14" key="1">
    <citation type="submission" date="2017-06" db="EMBL/GenBank/DDBJ databases">
        <authorList>
            <person name="Varghese N."/>
            <person name="Submissions S."/>
        </authorList>
    </citation>
    <scope>NUCLEOTIDE SEQUENCE [LARGE SCALE GENOMIC DNA]</scope>
    <source>
        <strain evidence="14">Ca-68</strain>
    </source>
</reference>
<keyword evidence="7" id="KW-0653">Protein transport</keyword>
<keyword evidence="14" id="KW-1185">Reference proteome</keyword>
<evidence type="ECO:0000256" key="4">
    <source>
        <dbReference type="ARBA" id="ARBA00022475"/>
    </source>
</evidence>
<feature type="domain" description="TonB C-terminal" evidence="12">
    <location>
        <begin position="218"/>
        <end position="317"/>
    </location>
</feature>
<proteinExistence type="inferred from homology"/>
<dbReference type="PANTHER" id="PTHR33446:SF11">
    <property type="entry name" value="TONB3"/>
    <property type="match status" value="1"/>
</dbReference>
<keyword evidence="5" id="KW-0997">Cell inner membrane</keyword>
<evidence type="ECO:0000313" key="14">
    <source>
        <dbReference type="Proteomes" id="UP000198305"/>
    </source>
</evidence>
<evidence type="ECO:0000313" key="13">
    <source>
        <dbReference type="EMBL" id="SNR61231.1"/>
    </source>
</evidence>
<dbReference type="PANTHER" id="PTHR33446">
    <property type="entry name" value="PROTEIN TONB-RELATED"/>
    <property type="match status" value="1"/>
</dbReference>
<evidence type="ECO:0000256" key="1">
    <source>
        <dbReference type="ARBA" id="ARBA00004383"/>
    </source>
</evidence>
<feature type="compositionally biased region" description="Low complexity" evidence="10">
    <location>
        <begin position="147"/>
        <end position="158"/>
    </location>
</feature>
<dbReference type="InterPro" id="IPR006260">
    <property type="entry name" value="TonB/TolA_C"/>
</dbReference>
<feature type="transmembrane region" description="Helical" evidence="11">
    <location>
        <begin position="12"/>
        <end position="32"/>
    </location>
</feature>
<dbReference type="Gene3D" id="3.30.1150.10">
    <property type="match status" value="1"/>
</dbReference>
<keyword evidence="4" id="KW-1003">Cell membrane</keyword>
<evidence type="ECO:0000256" key="5">
    <source>
        <dbReference type="ARBA" id="ARBA00022519"/>
    </source>
</evidence>
<comment type="similarity">
    <text evidence="2">Belongs to the TonB family.</text>
</comment>
<dbReference type="NCBIfam" id="TIGR01352">
    <property type="entry name" value="tonB_Cterm"/>
    <property type="match status" value="1"/>
</dbReference>
<dbReference type="GO" id="GO:0031992">
    <property type="term" value="F:energy transducer activity"/>
    <property type="evidence" value="ECO:0007669"/>
    <property type="project" value="TreeGrafter"/>
</dbReference>
<dbReference type="Proteomes" id="UP000198305">
    <property type="component" value="Unassembled WGS sequence"/>
</dbReference>
<evidence type="ECO:0000256" key="10">
    <source>
        <dbReference type="SAM" id="MobiDB-lite"/>
    </source>
</evidence>
<dbReference type="AlphaFoldDB" id="A0A238XRU4"/>
<keyword evidence="3" id="KW-0813">Transport</keyword>
<evidence type="ECO:0000256" key="11">
    <source>
        <dbReference type="SAM" id="Phobius"/>
    </source>
</evidence>
<keyword evidence="9 11" id="KW-0472">Membrane</keyword>
<evidence type="ECO:0000259" key="12">
    <source>
        <dbReference type="PROSITE" id="PS52015"/>
    </source>
</evidence>
<name>A0A238XRU4_9PROT</name>
<evidence type="ECO:0000256" key="7">
    <source>
        <dbReference type="ARBA" id="ARBA00022927"/>
    </source>
</evidence>
<keyword evidence="8 11" id="KW-1133">Transmembrane helix</keyword>
<dbReference type="PROSITE" id="PS52015">
    <property type="entry name" value="TONB_CTD"/>
    <property type="match status" value="1"/>
</dbReference>